<protein>
    <submittedName>
        <fullName evidence="1">Uncharacterized protein</fullName>
    </submittedName>
</protein>
<accession>A0AAN9XVS8</accession>
<organism evidence="1 2">
    <name type="scientific">Psophocarpus tetragonolobus</name>
    <name type="common">Winged bean</name>
    <name type="synonym">Dolichos tetragonolobus</name>
    <dbReference type="NCBI Taxonomy" id="3891"/>
    <lineage>
        <taxon>Eukaryota</taxon>
        <taxon>Viridiplantae</taxon>
        <taxon>Streptophyta</taxon>
        <taxon>Embryophyta</taxon>
        <taxon>Tracheophyta</taxon>
        <taxon>Spermatophyta</taxon>
        <taxon>Magnoliopsida</taxon>
        <taxon>eudicotyledons</taxon>
        <taxon>Gunneridae</taxon>
        <taxon>Pentapetalae</taxon>
        <taxon>rosids</taxon>
        <taxon>fabids</taxon>
        <taxon>Fabales</taxon>
        <taxon>Fabaceae</taxon>
        <taxon>Papilionoideae</taxon>
        <taxon>50 kb inversion clade</taxon>
        <taxon>NPAAA clade</taxon>
        <taxon>indigoferoid/millettioid clade</taxon>
        <taxon>Phaseoleae</taxon>
        <taxon>Psophocarpus</taxon>
    </lineage>
</organism>
<gene>
    <name evidence="1" type="ORF">VNO78_01974</name>
</gene>
<dbReference type="EMBL" id="JAYMYS010000001">
    <property type="protein sequence ID" value="KAK7410834.1"/>
    <property type="molecule type" value="Genomic_DNA"/>
</dbReference>
<dbReference type="AlphaFoldDB" id="A0AAN9XVS8"/>
<evidence type="ECO:0000313" key="1">
    <source>
        <dbReference type="EMBL" id="KAK7410834.1"/>
    </source>
</evidence>
<sequence length="131" mass="15739">MVEYWYLLLDLEECYKNQNNLLAAKKAIRKEWRLQVEESSDLQRDLNEVEAPIPHLTAIQTWQQFNLSYQHMEQTLLRIKAENNIMAIRRVRYGMLKVCQRFLLANRQQLSLIEEQNILCTPQWLSNSDEE</sequence>
<name>A0AAN9XVS8_PSOTE</name>
<evidence type="ECO:0000313" key="2">
    <source>
        <dbReference type="Proteomes" id="UP001386955"/>
    </source>
</evidence>
<dbReference type="Proteomes" id="UP001386955">
    <property type="component" value="Unassembled WGS sequence"/>
</dbReference>
<reference evidence="1 2" key="1">
    <citation type="submission" date="2024-01" db="EMBL/GenBank/DDBJ databases">
        <title>The genomes of 5 underutilized Papilionoideae crops provide insights into root nodulation and disease resistanc.</title>
        <authorList>
            <person name="Jiang F."/>
        </authorList>
    </citation>
    <scope>NUCLEOTIDE SEQUENCE [LARGE SCALE GENOMIC DNA]</scope>
    <source>
        <strain evidence="1">DUOXIRENSHENG_FW03</strain>
        <tissue evidence="1">Leaves</tissue>
    </source>
</reference>
<keyword evidence="2" id="KW-1185">Reference proteome</keyword>
<comment type="caution">
    <text evidence="1">The sequence shown here is derived from an EMBL/GenBank/DDBJ whole genome shotgun (WGS) entry which is preliminary data.</text>
</comment>
<proteinExistence type="predicted"/>